<dbReference type="InterPro" id="IPR000642">
    <property type="entry name" value="Peptidase_M41"/>
</dbReference>
<gene>
    <name evidence="17" type="ORF">DY000_02016842</name>
</gene>
<protein>
    <recommendedName>
        <fullName evidence="16">RRM domain-containing protein</fullName>
    </recommendedName>
</protein>
<keyword evidence="13" id="KW-0472">Membrane</keyword>
<dbReference type="NCBIfam" id="TIGR01241">
    <property type="entry name" value="FtsH_fam"/>
    <property type="match status" value="1"/>
</dbReference>
<evidence type="ECO:0000256" key="7">
    <source>
        <dbReference type="ARBA" id="ARBA00022741"/>
    </source>
</evidence>
<dbReference type="SUPFAM" id="SSF140990">
    <property type="entry name" value="FtsH protease domain-like"/>
    <property type="match status" value="1"/>
</dbReference>
<evidence type="ECO:0000256" key="12">
    <source>
        <dbReference type="ARBA" id="ARBA00023049"/>
    </source>
</evidence>
<dbReference type="Pfam" id="PF00004">
    <property type="entry name" value="AAA"/>
    <property type="match status" value="1"/>
</dbReference>
<dbReference type="SMART" id="SM00360">
    <property type="entry name" value="RRM"/>
    <property type="match status" value="1"/>
</dbReference>
<keyword evidence="8" id="KW-0378">Hydrolase</keyword>
<evidence type="ECO:0000256" key="3">
    <source>
        <dbReference type="ARBA" id="ARBA00010044"/>
    </source>
</evidence>
<keyword evidence="12" id="KW-0482">Metalloprotease</keyword>
<dbReference type="InterPro" id="IPR041569">
    <property type="entry name" value="AAA_lid_3"/>
</dbReference>
<evidence type="ECO:0000313" key="18">
    <source>
        <dbReference type="Proteomes" id="UP000266723"/>
    </source>
</evidence>
<dbReference type="InterPro" id="IPR034792">
    <property type="entry name" value="PTBPH1/PTBPH2_RRM1"/>
</dbReference>
<dbReference type="InterPro" id="IPR003593">
    <property type="entry name" value="AAA+_ATPase"/>
</dbReference>
<name>A0ABQ7DBF1_BRACR</name>
<keyword evidence="5" id="KW-0645">Protease</keyword>
<feature type="domain" description="RRM" evidence="16">
    <location>
        <begin position="18"/>
        <end position="96"/>
    </location>
</feature>
<dbReference type="Gene3D" id="3.30.70.330">
    <property type="match status" value="3"/>
</dbReference>
<dbReference type="Gene3D" id="1.20.58.760">
    <property type="entry name" value="Peptidase M41"/>
    <property type="match status" value="1"/>
</dbReference>
<dbReference type="Pfam" id="PF01434">
    <property type="entry name" value="Peptidase_M41"/>
    <property type="match status" value="1"/>
</dbReference>
<dbReference type="HAMAP" id="MF_01458">
    <property type="entry name" value="FtsH"/>
    <property type="match status" value="1"/>
</dbReference>
<comment type="caution">
    <text evidence="17">The sequence shown here is derived from an EMBL/GenBank/DDBJ whole genome shotgun (WGS) entry which is preliminary data.</text>
</comment>
<dbReference type="InterPro" id="IPR035979">
    <property type="entry name" value="RBD_domain_sf"/>
</dbReference>
<evidence type="ECO:0000256" key="13">
    <source>
        <dbReference type="ARBA" id="ARBA00023136"/>
    </source>
</evidence>
<keyword evidence="9" id="KW-0862">Zinc</keyword>
<organism evidence="17 18">
    <name type="scientific">Brassica cretica</name>
    <name type="common">Mustard</name>
    <dbReference type="NCBI Taxonomy" id="69181"/>
    <lineage>
        <taxon>Eukaryota</taxon>
        <taxon>Viridiplantae</taxon>
        <taxon>Streptophyta</taxon>
        <taxon>Embryophyta</taxon>
        <taxon>Tracheophyta</taxon>
        <taxon>Spermatophyta</taxon>
        <taxon>Magnoliopsida</taxon>
        <taxon>eudicotyledons</taxon>
        <taxon>Gunneridae</taxon>
        <taxon>Pentapetalae</taxon>
        <taxon>rosids</taxon>
        <taxon>malvids</taxon>
        <taxon>Brassicales</taxon>
        <taxon>Brassicaceae</taxon>
        <taxon>Brassiceae</taxon>
        <taxon>Brassica</taxon>
    </lineage>
</organism>
<sequence>MSSVSSQPQFRYTQPPSKVLHLRNLPWECTEDELIELGKPFGTVVNTKCNVGANRNQAFIEFEDLNQAIQMISYYASSSDPAQVRGKTVYLQYSNRHEIVNNKTAADVVGNVLLVTVEGDDARMVSIDVLHLVFSAFGFVHKITTFEKTAGYQAPVQFSDADTATSAKTALDGRNIPSYLLPEEVGQCSLKITYSAHTDLTVKFQSHRSRDYTNPYLPVAPSAIDSTGQVIVGVDGKKMEPESNVLLASIENMQYAVTLDVLHTVFATFGAVQKIAMFDIRSSLAIFADYLAEYIRALVITNAIADYLPDELSGKPSTLPTLLQELKHRASGNMDDSFANPGISERQPLHVTMVNPKVSNKSRFAQELVSTILFTVAVGLVWLMGAAALQKYIGSLGGVETSGVGSTSSFSTKEVNKEITPEKNLKTFKDVKGCDDAKQELEEVVEYLKNPSKFTRLGGKLPKGILLTGSPGTGKTLLAKAIAGEAGVPFFYRAGSEFEEMFVGVGAKRVRSLFQAAKKKAPCIIFIDEINAVGSTRKQWEGHTKKTLHQLLVEMGGFEQNEGIIVMAATNLADILDPALTRPGRFDRHIVVPSPDVRGRQEILELYLQGKPMSDDVDVKAIARGTPGFNGADLANLVNIVAIKAAVEGAERLSAEQLEFAKDRIVMGTERKTMFVSEDSKKLTAYHESGHAIVALNTGGAHPIHKATIMPRGSALGMVTQLPSNDETSVSKKQLLARLDVCMGGRVAEELIFGQDHITTGASSDLSQATELAQYMVSSCGMSEAIGLVHTKERPSSEMRSRIDAEVVKLLREAYERVKSLLKRHEKQLHTLANALLEYETLTAEDIKRILLPNQEGEKLQEQQEEGDLVLA</sequence>
<dbReference type="Pfam" id="PF00076">
    <property type="entry name" value="RRM_1"/>
    <property type="match status" value="1"/>
</dbReference>
<dbReference type="SUPFAM" id="SSF54928">
    <property type="entry name" value="RNA-binding domain, RBD"/>
    <property type="match status" value="2"/>
</dbReference>
<dbReference type="PROSITE" id="PS50102">
    <property type="entry name" value="RRM"/>
    <property type="match status" value="1"/>
</dbReference>
<reference evidence="17 18" key="1">
    <citation type="journal article" date="2020" name="BMC Genomics">
        <title>Intraspecific diversification of the crop wild relative Brassica cretica Lam. using demographic model selection.</title>
        <authorList>
            <person name="Kioukis A."/>
            <person name="Michalopoulou V.A."/>
            <person name="Briers L."/>
            <person name="Pirintsos S."/>
            <person name="Studholme D.J."/>
            <person name="Pavlidis P."/>
            <person name="Sarris P.F."/>
        </authorList>
    </citation>
    <scope>NUCLEOTIDE SEQUENCE [LARGE SCALE GENOMIC DNA]</scope>
    <source>
        <strain evidence="18">cv. PFS-1207/04</strain>
    </source>
</reference>
<dbReference type="PANTHER" id="PTHR23076">
    <property type="entry name" value="METALLOPROTEASE M41 FTSH"/>
    <property type="match status" value="1"/>
</dbReference>
<dbReference type="PROSITE" id="PS00674">
    <property type="entry name" value="AAA"/>
    <property type="match status" value="1"/>
</dbReference>
<proteinExistence type="inferred from homology"/>
<dbReference type="Gene3D" id="1.10.8.60">
    <property type="match status" value="1"/>
</dbReference>
<evidence type="ECO:0000259" key="16">
    <source>
        <dbReference type="PROSITE" id="PS50102"/>
    </source>
</evidence>
<evidence type="ECO:0000256" key="11">
    <source>
        <dbReference type="ARBA" id="ARBA00022946"/>
    </source>
</evidence>
<accession>A0ABQ7DBF1</accession>
<comment type="similarity">
    <text evidence="4">In the N-terminal section; belongs to the AAA ATPase family.</text>
</comment>
<dbReference type="CDD" id="cd12686">
    <property type="entry name" value="RRM1_PTBPH1_PTBPH2"/>
    <property type="match status" value="1"/>
</dbReference>
<dbReference type="SMART" id="SM00382">
    <property type="entry name" value="AAA"/>
    <property type="match status" value="1"/>
</dbReference>
<dbReference type="SUPFAM" id="SSF52540">
    <property type="entry name" value="P-loop containing nucleoside triphosphate hydrolases"/>
    <property type="match status" value="1"/>
</dbReference>
<dbReference type="InterPro" id="IPR034793">
    <property type="entry name" value="PTBPH1/PTBPH2_RRM2"/>
</dbReference>
<evidence type="ECO:0000256" key="9">
    <source>
        <dbReference type="ARBA" id="ARBA00022833"/>
    </source>
</evidence>
<evidence type="ECO:0000313" key="17">
    <source>
        <dbReference type="EMBL" id="KAF3569632.1"/>
    </source>
</evidence>
<keyword evidence="14" id="KW-0694">RNA-binding</keyword>
<dbReference type="Gene3D" id="3.40.50.300">
    <property type="entry name" value="P-loop containing nucleotide triphosphate hydrolases"/>
    <property type="match status" value="1"/>
</dbReference>
<evidence type="ECO:0000256" key="4">
    <source>
        <dbReference type="ARBA" id="ARBA00010550"/>
    </source>
</evidence>
<evidence type="ECO:0000256" key="8">
    <source>
        <dbReference type="ARBA" id="ARBA00022801"/>
    </source>
</evidence>
<evidence type="ECO:0000256" key="2">
    <source>
        <dbReference type="ARBA" id="ARBA00004370"/>
    </source>
</evidence>
<comment type="subcellular location">
    <subcellularLocation>
        <location evidence="2">Membrane</location>
    </subcellularLocation>
</comment>
<evidence type="ECO:0000256" key="14">
    <source>
        <dbReference type="PROSITE-ProRule" id="PRU00176"/>
    </source>
</evidence>
<evidence type="ECO:0000256" key="6">
    <source>
        <dbReference type="ARBA" id="ARBA00022723"/>
    </source>
</evidence>
<evidence type="ECO:0000256" key="5">
    <source>
        <dbReference type="ARBA" id="ARBA00022670"/>
    </source>
</evidence>
<evidence type="ECO:0000256" key="1">
    <source>
        <dbReference type="ARBA" id="ARBA00001947"/>
    </source>
</evidence>
<dbReference type="InterPro" id="IPR003960">
    <property type="entry name" value="ATPase_AAA_CS"/>
</dbReference>
<dbReference type="EMBL" id="QGKV02000759">
    <property type="protein sequence ID" value="KAF3569632.1"/>
    <property type="molecule type" value="Genomic_DNA"/>
</dbReference>
<dbReference type="Pfam" id="PF17862">
    <property type="entry name" value="AAA_lid_3"/>
    <property type="match status" value="1"/>
</dbReference>
<dbReference type="CDD" id="cd19501">
    <property type="entry name" value="RecA-like_FtsH"/>
    <property type="match status" value="1"/>
</dbReference>
<feature type="coiled-coil region" evidence="15">
    <location>
        <begin position="808"/>
        <end position="842"/>
    </location>
</feature>
<dbReference type="InterPro" id="IPR012677">
    <property type="entry name" value="Nucleotide-bd_a/b_plait_sf"/>
</dbReference>
<keyword evidence="10" id="KW-0067">ATP-binding</keyword>
<dbReference type="PANTHER" id="PTHR23076:SF97">
    <property type="entry name" value="ATP-DEPENDENT ZINC METALLOPROTEASE YME1L1"/>
    <property type="match status" value="1"/>
</dbReference>
<comment type="cofactor">
    <cofactor evidence="1">
        <name>Zn(2+)</name>
        <dbReference type="ChEBI" id="CHEBI:29105"/>
    </cofactor>
</comment>
<keyword evidence="6" id="KW-0479">Metal-binding</keyword>
<keyword evidence="18" id="KW-1185">Reference proteome</keyword>
<evidence type="ECO:0000256" key="15">
    <source>
        <dbReference type="SAM" id="Coils"/>
    </source>
</evidence>
<dbReference type="InterPro" id="IPR027417">
    <property type="entry name" value="P-loop_NTPase"/>
</dbReference>
<dbReference type="InterPro" id="IPR005936">
    <property type="entry name" value="FtsH"/>
</dbReference>
<dbReference type="InterPro" id="IPR003959">
    <property type="entry name" value="ATPase_AAA_core"/>
</dbReference>
<dbReference type="Proteomes" id="UP000266723">
    <property type="component" value="Unassembled WGS sequence"/>
</dbReference>
<comment type="similarity">
    <text evidence="3">In the C-terminal section; belongs to the peptidase M41 family.</text>
</comment>
<dbReference type="InterPro" id="IPR037219">
    <property type="entry name" value="Peptidase_M41-like"/>
</dbReference>
<dbReference type="CDD" id="cd12691">
    <property type="entry name" value="RRM2_PTBPH1_PTBPH2"/>
    <property type="match status" value="1"/>
</dbReference>
<keyword evidence="7" id="KW-0547">Nucleotide-binding</keyword>
<evidence type="ECO:0000256" key="10">
    <source>
        <dbReference type="ARBA" id="ARBA00022840"/>
    </source>
</evidence>
<keyword evidence="15" id="KW-0175">Coiled coil</keyword>
<keyword evidence="11" id="KW-0809">Transit peptide</keyword>
<dbReference type="InterPro" id="IPR000504">
    <property type="entry name" value="RRM_dom"/>
</dbReference>